<dbReference type="InterPro" id="IPR000859">
    <property type="entry name" value="CUB_dom"/>
</dbReference>
<proteinExistence type="predicted"/>
<name>F6X0X4_XENTR</name>
<feature type="region of interest" description="Disordered" evidence="12">
    <location>
        <begin position="1"/>
        <end position="25"/>
    </location>
</feature>
<feature type="disulfide bond" evidence="10">
    <location>
        <begin position="447"/>
        <end position="459"/>
    </location>
</feature>
<evidence type="ECO:0000256" key="10">
    <source>
        <dbReference type="PROSITE-ProRule" id="PRU00124"/>
    </source>
</evidence>
<dbReference type="InterPro" id="IPR009003">
    <property type="entry name" value="Peptidase_S1_PA"/>
</dbReference>
<dbReference type="PROSITE" id="PS50240">
    <property type="entry name" value="TRYPSIN_DOM"/>
    <property type="match status" value="1"/>
</dbReference>
<feature type="disulfide bond" evidence="10">
    <location>
        <begin position="499"/>
        <end position="514"/>
    </location>
</feature>
<dbReference type="PANTHER" id="PTHR24252">
    <property type="entry name" value="ACROSIN-RELATED"/>
    <property type="match status" value="1"/>
</dbReference>
<dbReference type="PRINTS" id="PR00722">
    <property type="entry name" value="CHYMOTRYPSIN"/>
</dbReference>
<evidence type="ECO:0000313" key="18">
    <source>
        <dbReference type="Proteomes" id="UP000008143"/>
    </source>
</evidence>
<dbReference type="OMA" id="WFALQIP"/>
<dbReference type="InterPro" id="IPR043504">
    <property type="entry name" value="Peptidase_S1_PA_chymotrypsin"/>
</dbReference>
<evidence type="ECO:0000256" key="13">
    <source>
        <dbReference type="SAM" id="Phobius"/>
    </source>
</evidence>
<dbReference type="GO" id="GO:0004252">
    <property type="term" value="F:serine-type endopeptidase activity"/>
    <property type="evidence" value="ECO:0007669"/>
    <property type="project" value="InterPro"/>
</dbReference>
<keyword evidence="9 10" id="KW-1015">Disulfide bond</keyword>
<protein>
    <submittedName>
        <fullName evidence="19">Transmembrane protease serine 6 isoform X1</fullName>
    </submittedName>
    <submittedName>
        <fullName evidence="17">Transmembrane serine protease 6</fullName>
    </submittedName>
</protein>
<dbReference type="Pfam" id="PF00089">
    <property type="entry name" value="Trypsin"/>
    <property type="match status" value="1"/>
</dbReference>
<feature type="transmembrane region" description="Helical" evidence="13">
    <location>
        <begin position="42"/>
        <end position="65"/>
    </location>
</feature>
<evidence type="ECO:0000256" key="4">
    <source>
        <dbReference type="ARBA" id="ARBA00022801"/>
    </source>
</evidence>
<dbReference type="PROSITE" id="PS50068">
    <property type="entry name" value="LDLRA_2"/>
    <property type="match status" value="3"/>
</dbReference>
<dbReference type="GeneID" id="100489045"/>
<dbReference type="CDD" id="cd00190">
    <property type="entry name" value="Tryp_SPc"/>
    <property type="match status" value="1"/>
</dbReference>
<dbReference type="PROSITE" id="PS50024">
    <property type="entry name" value="SEA"/>
    <property type="match status" value="1"/>
</dbReference>
<evidence type="ECO:0000256" key="9">
    <source>
        <dbReference type="ARBA" id="ARBA00023157"/>
    </source>
</evidence>
<dbReference type="SMART" id="SM00020">
    <property type="entry name" value="Tryp_SPc"/>
    <property type="match status" value="1"/>
</dbReference>
<reference evidence="19" key="3">
    <citation type="submission" date="2025-04" db="UniProtKB">
        <authorList>
            <consortium name="RefSeq"/>
        </authorList>
    </citation>
    <scope>IDENTIFICATION</scope>
    <source>
        <strain evidence="19">Nigerian</strain>
        <tissue evidence="19">Liver and blood</tissue>
    </source>
</reference>
<dbReference type="HOGENOM" id="CLU_006842_19_3_1"/>
<reference evidence="17" key="2">
    <citation type="submission" date="2011-06" db="UniProtKB">
        <authorList>
            <consortium name="Ensembl"/>
        </authorList>
    </citation>
    <scope>IDENTIFICATION</scope>
</reference>
<dbReference type="Pfam" id="PF00431">
    <property type="entry name" value="CUB"/>
    <property type="match status" value="1"/>
</dbReference>
<dbReference type="CTD" id="164656"/>
<dbReference type="eggNOG" id="KOG3627">
    <property type="taxonomic scope" value="Eukaryota"/>
</dbReference>
<keyword evidence="7 13" id="KW-1133">Transmembrane helix</keyword>
<evidence type="ECO:0000259" key="15">
    <source>
        <dbReference type="PROSITE" id="PS50024"/>
    </source>
</evidence>
<dbReference type="InterPro" id="IPR000082">
    <property type="entry name" value="SEA_dom"/>
</dbReference>
<evidence type="ECO:0000256" key="6">
    <source>
        <dbReference type="ARBA" id="ARBA00022968"/>
    </source>
</evidence>
<dbReference type="InterPro" id="IPR002172">
    <property type="entry name" value="LDrepeatLR_classA_rpt"/>
</dbReference>
<dbReference type="PROSITE" id="PS00134">
    <property type="entry name" value="TRYPSIN_HIS"/>
    <property type="match status" value="1"/>
</dbReference>
<reference evidence="17" key="1">
    <citation type="journal article" date="2010" name="Science">
        <title>The genome of the Western clawed frog Xenopus tropicalis.</title>
        <authorList>
            <person name="Hellsten U."/>
            <person name="Harland R.M."/>
            <person name="Gilchrist M.J."/>
            <person name="Hendrix D."/>
            <person name="Jurka J."/>
            <person name="Kapitonov V."/>
            <person name="Ovcharenko I."/>
            <person name="Putnam N.H."/>
            <person name="Shu S."/>
            <person name="Taher L."/>
            <person name="Blitz I.L."/>
            <person name="Blumberg B."/>
            <person name="Dichmann D.S."/>
            <person name="Dubchak I."/>
            <person name="Amaya E."/>
            <person name="Detter J.C."/>
            <person name="Fletcher R."/>
            <person name="Gerhard D.S."/>
            <person name="Goodstein D."/>
            <person name="Graves T."/>
            <person name="Grigoriev I.V."/>
            <person name="Grimwood J."/>
            <person name="Kawashima T."/>
            <person name="Lindquist E."/>
            <person name="Lucas S.M."/>
            <person name="Mead P.E."/>
            <person name="Mitros T."/>
            <person name="Ogino H."/>
            <person name="Ohta Y."/>
            <person name="Poliakov A.V."/>
            <person name="Pollet N."/>
            <person name="Robert J."/>
            <person name="Salamov A."/>
            <person name="Sater A.K."/>
            <person name="Schmutz J."/>
            <person name="Terry A."/>
            <person name="Vize P.D."/>
            <person name="Warren W.C."/>
            <person name="Wells D."/>
            <person name="Wills A."/>
            <person name="Wilson R.K."/>
            <person name="Zimmerman L.B."/>
            <person name="Zorn A.M."/>
            <person name="Grainger R."/>
            <person name="Grammer T."/>
            <person name="Khokha M.K."/>
            <person name="Richardson P.M."/>
            <person name="Rokhsar D.S."/>
        </authorList>
    </citation>
    <scope>NUCLEOTIDE SEQUENCE [LARGE SCALE GENOMIC DNA]</scope>
    <source>
        <strain evidence="17">Nigerian</strain>
    </source>
</reference>
<feature type="domain" description="SEA" evidence="15">
    <location>
        <begin position="75"/>
        <end position="194"/>
    </location>
</feature>
<evidence type="ECO:0000256" key="8">
    <source>
        <dbReference type="ARBA" id="ARBA00023136"/>
    </source>
</evidence>
<evidence type="ECO:0000256" key="7">
    <source>
        <dbReference type="ARBA" id="ARBA00022989"/>
    </source>
</evidence>
<dbReference type="SUPFAM" id="SSF82671">
    <property type="entry name" value="SEA domain"/>
    <property type="match status" value="1"/>
</dbReference>
<feature type="disulfide bond" evidence="10">
    <location>
        <begin position="545"/>
        <end position="560"/>
    </location>
</feature>
<dbReference type="GO" id="GO:0016020">
    <property type="term" value="C:membrane"/>
    <property type="evidence" value="ECO:0007669"/>
    <property type="project" value="UniProtKB-SubCell"/>
</dbReference>
<dbReference type="SUPFAM" id="SSF50494">
    <property type="entry name" value="Trypsin-like serine proteases"/>
    <property type="match status" value="1"/>
</dbReference>
<evidence type="ECO:0000256" key="3">
    <source>
        <dbReference type="ARBA" id="ARBA00022692"/>
    </source>
</evidence>
<evidence type="ECO:0000256" key="11">
    <source>
        <dbReference type="RuleBase" id="RU363034"/>
    </source>
</evidence>
<dbReference type="SMART" id="SM00192">
    <property type="entry name" value="LDLa"/>
    <property type="match status" value="3"/>
</dbReference>
<evidence type="ECO:0000256" key="1">
    <source>
        <dbReference type="ARBA" id="ARBA00004606"/>
    </source>
</evidence>
<evidence type="ECO:0000259" key="14">
    <source>
        <dbReference type="PROSITE" id="PS01180"/>
    </source>
</evidence>
<dbReference type="GeneTree" id="ENSGT00940000160104"/>
<feature type="domain" description="Peptidase S1" evidence="16">
    <location>
        <begin position="571"/>
        <end position="806"/>
    </location>
</feature>
<dbReference type="Pfam" id="PF01390">
    <property type="entry name" value="SEA"/>
    <property type="match status" value="1"/>
</dbReference>
<evidence type="ECO:0000256" key="12">
    <source>
        <dbReference type="SAM" id="MobiDB-lite"/>
    </source>
</evidence>
<dbReference type="FunFam" id="2.60.120.290:FF:000027">
    <property type="entry name" value="Transmembrane serine protease 6"/>
    <property type="match status" value="1"/>
</dbReference>
<dbReference type="InterPro" id="IPR036364">
    <property type="entry name" value="SEA_dom_sf"/>
</dbReference>
<feature type="domain" description="CUB" evidence="14">
    <location>
        <begin position="325"/>
        <end position="441"/>
    </location>
</feature>
<keyword evidence="5 11" id="KW-0720">Serine protease</keyword>
<keyword evidence="8 13" id="KW-0472">Membrane</keyword>
<dbReference type="CDD" id="cd00112">
    <property type="entry name" value="LDLa"/>
    <property type="match status" value="3"/>
</dbReference>
<evidence type="ECO:0000256" key="2">
    <source>
        <dbReference type="ARBA" id="ARBA00022670"/>
    </source>
</evidence>
<dbReference type="InterPro" id="IPR001314">
    <property type="entry name" value="Peptidase_S1A"/>
</dbReference>
<feature type="disulfide bond" evidence="10">
    <location>
        <begin position="525"/>
        <end position="537"/>
    </location>
</feature>
<dbReference type="Gene3D" id="2.40.10.10">
    <property type="entry name" value="Trypsin-like serine proteases"/>
    <property type="match status" value="1"/>
</dbReference>
<evidence type="ECO:0000259" key="16">
    <source>
        <dbReference type="PROSITE" id="PS50240"/>
    </source>
</evidence>
<dbReference type="InterPro" id="IPR018114">
    <property type="entry name" value="TRYPSIN_HIS"/>
</dbReference>
<dbReference type="InterPro" id="IPR035914">
    <property type="entry name" value="Sperma_CUB_dom_sf"/>
</dbReference>
<comment type="caution">
    <text evidence="10">Lacks conserved residue(s) required for the propagation of feature annotation.</text>
</comment>
<feature type="disulfide bond" evidence="10">
    <location>
        <begin position="463"/>
        <end position="478"/>
    </location>
</feature>
<dbReference type="RefSeq" id="XP_004913946.2">
    <property type="nucleotide sequence ID" value="XM_004913889.3"/>
</dbReference>
<dbReference type="Pfam" id="PF00057">
    <property type="entry name" value="Ldl_recept_a"/>
    <property type="match status" value="2"/>
</dbReference>
<dbReference type="SUPFAM" id="SSF57424">
    <property type="entry name" value="LDL receptor-like module"/>
    <property type="match status" value="3"/>
</dbReference>
<organism evidence="17">
    <name type="scientific">Xenopus tropicalis</name>
    <name type="common">Western clawed frog</name>
    <name type="synonym">Silurana tropicalis</name>
    <dbReference type="NCBI Taxonomy" id="8364"/>
    <lineage>
        <taxon>Eukaryota</taxon>
        <taxon>Metazoa</taxon>
        <taxon>Chordata</taxon>
        <taxon>Craniata</taxon>
        <taxon>Vertebrata</taxon>
        <taxon>Euteleostomi</taxon>
        <taxon>Amphibia</taxon>
        <taxon>Batrachia</taxon>
        <taxon>Anura</taxon>
        <taxon>Pipoidea</taxon>
        <taxon>Pipidae</taxon>
        <taxon>Xenopodinae</taxon>
        <taxon>Xenopus</taxon>
        <taxon>Silurana</taxon>
    </lineage>
</organism>
<dbReference type="OrthoDB" id="5979691at2759"/>
<evidence type="ECO:0000313" key="19">
    <source>
        <dbReference type="RefSeq" id="XP_004913946.2"/>
    </source>
</evidence>
<dbReference type="Gene3D" id="2.60.120.290">
    <property type="entry name" value="Spermadhesin, CUB domain"/>
    <property type="match status" value="2"/>
</dbReference>
<dbReference type="Gene3D" id="3.30.70.960">
    <property type="entry name" value="SEA domain"/>
    <property type="match status" value="1"/>
</dbReference>
<dbReference type="Proteomes" id="UP000008143">
    <property type="component" value="Chromosome 4"/>
</dbReference>
<dbReference type="GO" id="GO:0006508">
    <property type="term" value="P:proteolysis"/>
    <property type="evidence" value="ECO:0007669"/>
    <property type="project" value="UniProtKB-KW"/>
</dbReference>
<dbReference type="FunFam" id="2.40.10.10:FF:000003">
    <property type="entry name" value="Transmembrane serine protease 3"/>
    <property type="match status" value="1"/>
</dbReference>
<dbReference type="AlphaFoldDB" id="F6X0X4"/>
<dbReference type="AGR" id="Xenbase:XB-GENE-1011573"/>
<keyword evidence="2 11" id="KW-0645">Protease</keyword>
<evidence type="ECO:0000313" key="20">
    <source>
        <dbReference type="Xenbase" id="XB-GENE-1011573"/>
    </source>
</evidence>
<dbReference type="PROSITE" id="PS00135">
    <property type="entry name" value="TRYPSIN_SER"/>
    <property type="match status" value="1"/>
</dbReference>
<gene>
    <name evidence="17 19 20" type="primary">tmprss6</name>
</gene>
<keyword evidence="6" id="KW-0735">Signal-anchor</keyword>
<comment type="subcellular location">
    <subcellularLocation>
        <location evidence="1">Membrane</location>
        <topology evidence="1">Single-pass type II membrane protein</topology>
    </subcellularLocation>
</comment>
<dbReference type="Gene3D" id="4.10.400.10">
    <property type="entry name" value="Low-density Lipoprotein Receptor"/>
    <property type="match status" value="3"/>
</dbReference>
<dbReference type="Xenbase" id="XB-GENE-1011573">
    <property type="gene designation" value="tmprss6"/>
</dbReference>
<dbReference type="InterPro" id="IPR036055">
    <property type="entry name" value="LDL_receptor-like_sf"/>
</dbReference>
<accession>F6X0X4</accession>
<keyword evidence="4 11" id="KW-0378">Hydrolase</keyword>
<keyword evidence="3 13" id="KW-0812">Transmembrane</keyword>
<evidence type="ECO:0000313" key="17">
    <source>
        <dbReference type="Ensembl" id="ENSXETP00000035000"/>
    </source>
</evidence>
<dbReference type="SUPFAM" id="SSF49854">
    <property type="entry name" value="Spermadhesin, CUB domain"/>
    <property type="match status" value="2"/>
</dbReference>
<evidence type="ECO:0000256" key="5">
    <source>
        <dbReference type="ARBA" id="ARBA00022825"/>
    </source>
</evidence>
<dbReference type="InterPro" id="IPR001254">
    <property type="entry name" value="Trypsin_dom"/>
</dbReference>
<dbReference type="InterPro" id="IPR033116">
    <property type="entry name" value="TRYPSIN_SER"/>
</dbReference>
<dbReference type="Ensembl" id="ENSXETT00000035000">
    <property type="protein sequence ID" value="ENSXETP00000035000"/>
    <property type="gene ID" value="ENSXETG00000016040"/>
</dbReference>
<sequence>MSLHLPLPDTLTAPMEKDPKDLSQDSVCVGMPEKPKWTSRDWLRFAPLWMVLVLIAGAGLTWYILEVDTSPVLRISKLYSCSLNIVSHELTYDLTRPESSSFRTEAAHLQKLVNGLVLASELAAYHNSCTVYAFGEGSLKIYFWVSLEVPNTDLKYVTESSVTAALNSVLHKKTNSKGHYIFDQYHVDPNSLDILEASVHDIQLLSSSAGCYRYSYVRAGQEIRLKGPDYLSPSCVWHLQGPPAYLIRLRLKWTRSECRDRLAMYDAAAPLETHLITSHYGCSRQEPISEILSSGSTMLVVWKQAMYSYYDPFVLTVLPLPVESCQHTIEMTEGLEIQGHLRTPYYPRYYPPKPQCTWNITVPSPEYGVVLWFEGYMLTRRYTYAPCMQGQWQIQNRRMCGVRVLQSYAERIDPVSGNVTVSFTCPASLTGPGVQASYSLYNQSDPCPGEFLCAVNGLCVPLCDGVKDCPNELDERNCVCPAQYHCPGAESCISITSVCDGKKDCANGTDEELCNQGANFPTAACGAFNYKCADGSCVQKPNAECDSIADCPDGSDENNCGCGIQAVGIRLVGGTQAQEGEWPWQASLQVRGEHICGGTLVADQWILTAAHCFTPESYASPEVWTVYLGKVRLSRSTQKELAFKVIRLVIHPFYDEDSHDYDVALVLLDHLVPLTSPHVQPICLPSSTHHFPTGSSCWVTGWGSVKENGPTSDVLQKVDIQLVAQDICTELYRYQISPRMLCAGYRDGSKDACQGDSGSPLVCKTASGRWFQAGLVSWGAGCGIPRYFGVYSRITRLVQWIESITL</sequence>
<dbReference type="PROSITE" id="PS01180">
    <property type="entry name" value="CUB"/>
    <property type="match status" value="1"/>
</dbReference>
<dbReference type="FunFam" id="4.10.400.10:FF:000097">
    <property type="entry name" value="Transmembrane serine protease 6"/>
    <property type="match status" value="1"/>
</dbReference>
<dbReference type="Bgee" id="ENSXETG00000016040">
    <property type="expression patterns" value="Expressed in liver"/>
</dbReference>
<dbReference type="PANTHER" id="PTHR24252:SF20">
    <property type="entry name" value="LOW QUALITY PROTEIN: TRANSMEMBRANE PROTEASE SERINE 6"/>
    <property type="match status" value="1"/>
</dbReference>
<keyword evidence="18" id="KW-1185">Reference proteome</keyword>